<dbReference type="PANTHER" id="PTHR30203:SF24">
    <property type="entry name" value="BLR4935 PROTEIN"/>
    <property type="match status" value="1"/>
</dbReference>
<dbReference type="RefSeq" id="WP_221301137.1">
    <property type="nucleotide sequence ID" value="NZ_JACHHX010000004.1"/>
</dbReference>
<dbReference type="Proteomes" id="UP000519004">
    <property type="component" value="Unassembled WGS sequence"/>
</dbReference>
<protein>
    <submittedName>
        <fullName evidence="2">Outer membrane protein TolC</fullName>
    </submittedName>
</protein>
<proteinExistence type="predicted"/>
<evidence type="ECO:0000313" key="3">
    <source>
        <dbReference type="Proteomes" id="UP000519004"/>
    </source>
</evidence>
<organism evidence="2 3">
    <name type="scientific">Rehaibacterium terrae</name>
    <dbReference type="NCBI Taxonomy" id="1341696"/>
    <lineage>
        <taxon>Bacteria</taxon>
        <taxon>Pseudomonadati</taxon>
        <taxon>Pseudomonadota</taxon>
        <taxon>Gammaproteobacteria</taxon>
        <taxon>Lysobacterales</taxon>
        <taxon>Lysobacteraceae</taxon>
        <taxon>Rehaibacterium</taxon>
    </lineage>
</organism>
<dbReference type="GO" id="GO:0015562">
    <property type="term" value="F:efflux transmembrane transporter activity"/>
    <property type="evidence" value="ECO:0007669"/>
    <property type="project" value="InterPro"/>
</dbReference>
<evidence type="ECO:0000256" key="1">
    <source>
        <dbReference type="SAM" id="MobiDB-lite"/>
    </source>
</evidence>
<sequence>MTDSLRRGAPLALVLSLLAGCASLPPDRGKQDVDALLDARGVPVATAHSDSSAEIDRAVSSLLAEPLQPDDALRVALLRSPKLRREYARLGLAWAEVFEATRLPNPGFGFSRQRDEHGGLKITRSLSLDLADLMLLPSRSRLALADFERERLKIAATILSVASQVEASWYRYVGARQVADMRAAVARAAELSAELAGRFHAAGNISELQLRQEQAVASQARIVAARAAARALQRRAELNAAMGLSGREAQAWQASERLPLPVDEEDEIEVLLALAREHRLDLLAAQREAAVLGDAEAVVRRWRWLGGAQIGFEQEQETGGGRLQGPEIGIELPLFHQGQGRIARAEALRARSQAALAQLELEIEGEIRAGAERVRAMKAVAEAYRAALVPQREAIVARQQERFNFMLIGAFELIQAKREEYDAYQGYLEAIRDYWLARAALARAVGARLPSESRVGGLTPSVEDLLAPSDKAMDHGSHGNHDDRDGHRQHDGHEGHDRHDGQAAPPGEDEDHHHHHLGHDGHHGGQR</sequence>
<gene>
    <name evidence="2" type="ORF">HNQ58_000853</name>
</gene>
<dbReference type="PANTHER" id="PTHR30203">
    <property type="entry name" value="OUTER MEMBRANE CATION EFFLUX PROTEIN"/>
    <property type="match status" value="1"/>
</dbReference>
<reference evidence="2 3" key="1">
    <citation type="submission" date="2020-08" db="EMBL/GenBank/DDBJ databases">
        <title>Genomic Encyclopedia of Type Strains, Phase IV (KMG-IV): sequencing the most valuable type-strain genomes for metagenomic binning, comparative biology and taxonomic classification.</title>
        <authorList>
            <person name="Goeker M."/>
        </authorList>
    </citation>
    <scope>NUCLEOTIDE SEQUENCE [LARGE SCALE GENOMIC DNA]</scope>
    <source>
        <strain evidence="2 3">DSM 25897</strain>
    </source>
</reference>
<feature type="region of interest" description="Disordered" evidence="1">
    <location>
        <begin position="449"/>
        <end position="527"/>
    </location>
</feature>
<dbReference type="EMBL" id="JACHHX010000004">
    <property type="protein sequence ID" value="MBB5014976.1"/>
    <property type="molecule type" value="Genomic_DNA"/>
</dbReference>
<dbReference type="InterPro" id="IPR010131">
    <property type="entry name" value="MdtP/NodT-like"/>
</dbReference>
<dbReference type="PROSITE" id="PS51257">
    <property type="entry name" value="PROKAR_LIPOPROTEIN"/>
    <property type="match status" value="1"/>
</dbReference>
<evidence type="ECO:0000313" key="2">
    <source>
        <dbReference type="EMBL" id="MBB5014976.1"/>
    </source>
</evidence>
<accession>A0A7W7XYW8</accession>
<dbReference type="AlphaFoldDB" id="A0A7W7XYW8"/>
<feature type="compositionally biased region" description="Basic and acidic residues" evidence="1">
    <location>
        <begin position="471"/>
        <end position="501"/>
    </location>
</feature>
<comment type="caution">
    <text evidence="2">The sequence shown here is derived from an EMBL/GenBank/DDBJ whole genome shotgun (WGS) entry which is preliminary data.</text>
</comment>
<dbReference type="SUPFAM" id="SSF56954">
    <property type="entry name" value="Outer membrane efflux proteins (OEP)"/>
    <property type="match status" value="1"/>
</dbReference>
<dbReference type="Gene3D" id="1.20.1600.10">
    <property type="entry name" value="Outer membrane efflux proteins (OEP)"/>
    <property type="match status" value="1"/>
</dbReference>
<keyword evidence="3" id="KW-1185">Reference proteome</keyword>
<name>A0A7W7XYW8_9GAMM</name>
<feature type="compositionally biased region" description="Basic and acidic residues" evidence="1">
    <location>
        <begin position="518"/>
        <end position="527"/>
    </location>
</feature>